<name>A0ABN9SZR2_9DINO</name>
<evidence type="ECO:0000313" key="2">
    <source>
        <dbReference type="Proteomes" id="UP001189429"/>
    </source>
</evidence>
<sequence>VWADVEADEATSDKFDLIDGPEPLETLLAQSCGSSGWALQRGGPRALALARLSSEMAAKRALGPGAVRRVEWKSLAERWRKDGDVVFQCDSARSRKLRVPGVIHDFAVHKKKYRSVGGKRVLIFPECAELKNRALPSGKHLRVMSGAQIIDRAWRFIRDRMRRGANAEAETKLLATRSGGAWAMTGGAGQRIMRDVLTA</sequence>
<feature type="non-terminal residue" evidence="1">
    <location>
        <position position="1"/>
    </location>
</feature>
<keyword evidence="2" id="KW-1185">Reference proteome</keyword>
<protein>
    <submittedName>
        <fullName evidence="1">Uncharacterized protein</fullName>
    </submittedName>
</protein>
<evidence type="ECO:0000313" key="1">
    <source>
        <dbReference type="EMBL" id="CAK0838110.1"/>
    </source>
</evidence>
<proteinExistence type="predicted"/>
<reference evidence="1" key="1">
    <citation type="submission" date="2023-10" db="EMBL/GenBank/DDBJ databases">
        <authorList>
            <person name="Chen Y."/>
            <person name="Shah S."/>
            <person name="Dougan E. K."/>
            <person name="Thang M."/>
            <person name="Chan C."/>
        </authorList>
    </citation>
    <scope>NUCLEOTIDE SEQUENCE [LARGE SCALE GENOMIC DNA]</scope>
</reference>
<accession>A0ABN9SZR2</accession>
<organism evidence="1 2">
    <name type="scientific">Prorocentrum cordatum</name>
    <dbReference type="NCBI Taxonomy" id="2364126"/>
    <lineage>
        <taxon>Eukaryota</taxon>
        <taxon>Sar</taxon>
        <taxon>Alveolata</taxon>
        <taxon>Dinophyceae</taxon>
        <taxon>Prorocentrales</taxon>
        <taxon>Prorocentraceae</taxon>
        <taxon>Prorocentrum</taxon>
    </lineage>
</organism>
<dbReference type="EMBL" id="CAUYUJ010014199">
    <property type="protein sequence ID" value="CAK0838110.1"/>
    <property type="molecule type" value="Genomic_DNA"/>
</dbReference>
<comment type="caution">
    <text evidence="1">The sequence shown here is derived from an EMBL/GenBank/DDBJ whole genome shotgun (WGS) entry which is preliminary data.</text>
</comment>
<gene>
    <name evidence="1" type="ORF">PCOR1329_LOCUS34135</name>
</gene>
<dbReference type="Proteomes" id="UP001189429">
    <property type="component" value="Unassembled WGS sequence"/>
</dbReference>